<reference evidence="2 3" key="1">
    <citation type="journal article" date="2014" name="Int. J. Syst. Evol. Microbiol.">
        <title>Complete genome sequence of Corynebacterium casei LMG S-19264T (=DSM 44701T), isolated from a smear-ripened cheese.</title>
        <authorList>
            <consortium name="US DOE Joint Genome Institute (JGI-PGF)"/>
            <person name="Walter F."/>
            <person name="Albersmeier A."/>
            <person name="Kalinowski J."/>
            <person name="Ruckert C."/>
        </authorList>
    </citation>
    <scope>NUCLEOTIDE SEQUENCE [LARGE SCALE GENOMIC DNA]</scope>
    <source>
        <strain evidence="2 3">CGMCC 1.9161</strain>
    </source>
</reference>
<name>A0A917QCJ8_9HYPH</name>
<dbReference type="EMBL" id="BMMF01000010">
    <property type="protein sequence ID" value="GGK44149.1"/>
    <property type="molecule type" value="Genomic_DNA"/>
</dbReference>
<dbReference type="AlphaFoldDB" id="A0A917QCJ8"/>
<keyword evidence="3" id="KW-1185">Reference proteome</keyword>
<evidence type="ECO:0000256" key="1">
    <source>
        <dbReference type="SAM" id="MobiDB-lite"/>
    </source>
</evidence>
<sequence>MAERETRNLPDVQPAGAWEGSDRLPRSWHPDSVTVTFSPGFGATAQTAASKPRKRVFGAYRGRFSVPDDFFRPMSDDEIR</sequence>
<evidence type="ECO:0000313" key="3">
    <source>
        <dbReference type="Proteomes" id="UP000600449"/>
    </source>
</evidence>
<feature type="region of interest" description="Disordered" evidence="1">
    <location>
        <begin position="1"/>
        <end position="25"/>
    </location>
</feature>
<protein>
    <submittedName>
        <fullName evidence="2">Uncharacterized protein</fullName>
    </submittedName>
</protein>
<proteinExistence type="predicted"/>
<evidence type="ECO:0000313" key="2">
    <source>
        <dbReference type="EMBL" id="GGK44149.1"/>
    </source>
</evidence>
<dbReference type="Proteomes" id="UP000600449">
    <property type="component" value="Unassembled WGS sequence"/>
</dbReference>
<accession>A0A917QCJ8</accession>
<gene>
    <name evidence="2" type="ORF">GCM10011322_34100</name>
</gene>
<comment type="caution">
    <text evidence="2">The sequence shown here is derived from an EMBL/GenBank/DDBJ whole genome shotgun (WGS) entry which is preliminary data.</text>
</comment>
<organism evidence="2 3">
    <name type="scientific">Salinarimonas ramus</name>
    <dbReference type="NCBI Taxonomy" id="690164"/>
    <lineage>
        <taxon>Bacteria</taxon>
        <taxon>Pseudomonadati</taxon>
        <taxon>Pseudomonadota</taxon>
        <taxon>Alphaproteobacteria</taxon>
        <taxon>Hyphomicrobiales</taxon>
        <taxon>Salinarimonadaceae</taxon>
        <taxon>Salinarimonas</taxon>
    </lineage>
</organism>